<keyword evidence="7" id="KW-0694">RNA-binding</keyword>
<feature type="domain" description="RNA-binding protein AU-1/Ribonuclease E/G" evidence="8">
    <location>
        <begin position="219"/>
        <end position="336"/>
    </location>
</feature>
<dbReference type="GO" id="GO:0016787">
    <property type="term" value="F:hydrolase activity"/>
    <property type="evidence" value="ECO:0007669"/>
    <property type="project" value="UniProtKB-KW"/>
</dbReference>
<keyword evidence="4" id="KW-0255">Endonuclease</keyword>
<keyword evidence="2" id="KW-0540">Nuclease</keyword>
<dbReference type="GO" id="GO:0004519">
    <property type="term" value="F:endonuclease activity"/>
    <property type="evidence" value="ECO:0007669"/>
    <property type="project" value="UniProtKB-KW"/>
</dbReference>
<evidence type="ECO:0000256" key="2">
    <source>
        <dbReference type="ARBA" id="ARBA00022722"/>
    </source>
</evidence>
<protein>
    <submittedName>
        <fullName evidence="9">Ribonuclease E/G</fullName>
    </submittedName>
</protein>
<evidence type="ECO:0000313" key="9">
    <source>
        <dbReference type="EMBL" id="NYS26627.1"/>
    </source>
</evidence>
<evidence type="ECO:0000256" key="4">
    <source>
        <dbReference type="ARBA" id="ARBA00022759"/>
    </source>
</evidence>
<dbReference type="GO" id="GO:0004540">
    <property type="term" value="F:RNA nuclease activity"/>
    <property type="evidence" value="ECO:0007669"/>
    <property type="project" value="InterPro"/>
</dbReference>
<dbReference type="PANTHER" id="PTHR30001">
    <property type="entry name" value="RIBONUCLEASE"/>
    <property type="match status" value="1"/>
</dbReference>
<name>A0A7Z0I300_9RHOB</name>
<dbReference type="Proteomes" id="UP000529417">
    <property type="component" value="Unassembled WGS sequence"/>
</dbReference>
<dbReference type="EMBL" id="JACBXS010000058">
    <property type="protein sequence ID" value="NYS26627.1"/>
    <property type="molecule type" value="Genomic_DNA"/>
</dbReference>
<dbReference type="AlphaFoldDB" id="A0A7Z0I300"/>
<dbReference type="Pfam" id="PF10150">
    <property type="entry name" value="RNase_E_G"/>
    <property type="match status" value="2"/>
</dbReference>
<evidence type="ECO:0000256" key="3">
    <source>
        <dbReference type="ARBA" id="ARBA00022723"/>
    </source>
</evidence>
<proteinExistence type="predicted"/>
<evidence type="ECO:0000256" key="6">
    <source>
        <dbReference type="ARBA" id="ARBA00022842"/>
    </source>
</evidence>
<dbReference type="PANTHER" id="PTHR30001:SF1">
    <property type="entry name" value="RIBONUCLEASE E_G-LIKE PROTEIN, CHLOROPLASTIC"/>
    <property type="match status" value="1"/>
</dbReference>
<sequence length="350" mass="36397">MKGVVIALGSLNGQEVAARMIDGQLEDLLVAMPDGTLAPGAICRARVGRQIKGMGGVFLDLPGGQSGFLRQAKGLRPGQTLLVQVSGVPEPGKAVPVTPRLTIKGRYGIVTPDAPGVNVSRQVTEEGEPARLAALGQAAMAGADASMGLILRSGAEGVAEGVLTEDIAALRDLAQRLLADTSGPPELLLDAPGPHDTAWRDWTTPDPDEVATGPTALRDHGVIDAMDALIAPVVRLPGGASMAVEPTRALVAVDVNTAEGSPAAGLKASIAAARELPRQLRLRGLGGQVLVDFAPFPRKERTTLEQVLRAAFRRDGPATTLAGWTPLGNFELQRRREAMPLAAALRHRGG</sequence>
<dbReference type="GO" id="GO:0003723">
    <property type="term" value="F:RNA binding"/>
    <property type="evidence" value="ECO:0007669"/>
    <property type="project" value="UniProtKB-KW"/>
</dbReference>
<reference evidence="9 10" key="1">
    <citation type="journal article" date="2000" name="Arch. Microbiol.">
        <title>Rhodobaca bogoriensis gen. nov. and sp. nov., an alkaliphilic purple nonsulfur bacterium from African Rift Valley soda lakes.</title>
        <authorList>
            <person name="Milford A.D."/>
            <person name="Achenbach L.A."/>
            <person name="Jung D.O."/>
            <person name="Madigan M.T."/>
        </authorList>
    </citation>
    <scope>NUCLEOTIDE SEQUENCE [LARGE SCALE GENOMIC DNA]</scope>
    <source>
        <strain evidence="9 10">2376</strain>
    </source>
</reference>
<gene>
    <name evidence="9" type="ORF">HUK65_16715</name>
</gene>
<feature type="domain" description="RNA-binding protein AU-1/Ribonuclease E/G" evidence="8">
    <location>
        <begin position="102"/>
        <end position="211"/>
    </location>
</feature>
<dbReference type="GO" id="GO:0046872">
    <property type="term" value="F:metal ion binding"/>
    <property type="evidence" value="ECO:0007669"/>
    <property type="project" value="UniProtKB-KW"/>
</dbReference>
<evidence type="ECO:0000313" key="10">
    <source>
        <dbReference type="Proteomes" id="UP000529417"/>
    </source>
</evidence>
<evidence type="ECO:0000259" key="8">
    <source>
        <dbReference type="Pfam" id="PF10150"/>
    </source>
</evidence>
<keyword evidence="5" id="KW-0378">Hydrolase</keyword>
<comment type="caution">
    <text evidence="9">The sequence shown here is derived from an EMBL/GenBank/DDBJ whole genome shotgun (WGS) entry which is preliminary data.</text>
</comment>
<dbReference type="InterPro" id="IPR019307">
    <property type="entry name" value="RNA-bd_AU-1/RNase_E/G"/>
</dbReference>
<dbReference type="GO" id="GO:0006364">
    <property type="term" value="P:rRNA processing"/>
    <property type="evidence" value="ECO:0007669"/>
    <property type="project" value="TreeGrafter"/>
</dbReference>
<evidence type="ECO:0000256" key="5">
    <source>
        <dbReference type="ARBA" id="ARBA00022801"/>
    </source>
</evidence>
<accession>A0A7Z0I300</accession>
<dbReference type="GO" id="GO:0005737">
    <property type="term" value="C:cytoplasm"/>
    <property type="evidence" value="ECO:0007669"/>
    <property type="project" value="TreeGrafter"/>
</dbReference>
<organism evidence="9 10">
    <name type="scientific">Rhabdonatronobacter sediminivivens</name>
    <dbReference type="NCBI Taxonomy" id="2743469"/>
    <lineage>
        <taxon>Bacteria</taxon>
        <taxon>Pseudomonadati</taxon>
        <taxon>Pseudomonadota</taxon>
        <taxon>Alphaproteobacteria</taxon>
        <taxon>Rhodobacterales</taxon>
        <taxon>Paracoccaceae</taxon>
        <taxon>Rhabdonatronobacter</taxon>
    </lineage>
</organism>
<dbReference type="InterPro" id="IPR004659">
    <property type="entry name" value="RNase_E/G"/>
</dbReference>
<evidence type="ECO:0000256" key="1">
    <source>
        <dbReference type="ARBA" id="ARBA00001946"/>
    </source>
</evidence>
<evidence type="ECO:0000256" key="7">
    <source>
        <dbReference type="ARBA" id="ARBA00022884"/>
    </source>
</evidence>
<dbReference type="RefSeq" id="WP_179907420.1">
    <property type="nucleotide sequence ID" value="NZ_JACBXS010000058.1"/>
</dbReference>
<keyword evidence="10" id="KW-1185">Reference proteome</keyword>
<comment type="cofactor">
    <cofactor evidence="1">
        <name>Mg(2+)</name>
        <dbReference type="ChEBI" id="CHEBI:18420"/>
    </cofactor>
</comment>
<keyword evidence="3" id="KW-0479">Metal-binding</keyword>
<keyword evidence="6" id="KW-0460">Magnesium</keyword>